<feature type="domain" description="DUF305" evidence="1">
    <location>
        <begin position="46"/>
        <end position="233"/>
    </location>
</feature>
<proteinExistence type="predicted"/>
<dbReference type="InterPro" id="IPR005183">
    <property type="entry name" value="DUF305_CopM-like"/>
</dbReference>
<dbReference type="PANTHER" id="PTHR36933:SF1">
    <property type="entry name" value="SLL0788 PROTEIN"/>
    <property type="match status" value="1"/>
</dbReference>
<name>A0A6J7D6M0_9ZZZZ</name>
<dbReference type="AlphaFoldDB" id="A0A6J7D6M0"/>
<dbReference type="EMBL" id="CAFBLP010000009">
    <property type="protein sequence ID" value="CAB4866156.1"/>
    <property type="molecule type" value="Genomic_DNA"/>
</dbReference>
<dbReference type="PANTHER" id="PTHR36933">
    <property type="entry name" value="SLL0788 PROTEIN"/>
    <property type="match status" value="1"/>
</dbReference>
<dbReference type="Pfam" id="PF03713">
    <property type="entry name" value="DUF305"/>
    <property type="match status" value="1"/>
</dbReference>
<dbReference type="PROSITE" id="PS51257">
    <property type="entry name" value="PROKAR_LIPOPROTEIN"/>
    <property type="match status" value="1"/>
</dbReference>
<evidence type="ECO:0000259" key="1">
    <source>
        <dbReference type="Pfam" id="PF03713"/>
    </source>
</evidence>
<dbReference type="InterPro" id="IPR012347">
    <property type="entry name" value="Ferritin-like"/>
</dbReference>
<gene>
    <name evidence="2" type="ORF">UFOPK3376_00555</name>
</gene>
<reference evidence="2" key="1">
    <citation type="submission" date="2020-05" db="EMBL/GenBank/DDBJ databases">
        <authorList>
            <person name="Chiriac C."/>
            <person name="Salcher M."/>
            <person name="Ghai R."/>
            <person name="Kavagutti S V."/>
        </authorList>
    </citation>
    <scope>NUCLEOTIDE SEQUENCE</scope>
</reference>
<sequence>MMSTATRPRPLATALLCIAALGMAACSGSAAHVGTTPTAPGDMSPEAGFARDMSVHHAQAVAMAEAIRDRTTDPDLKLLATNIALGQQNQIGRMTGWLDEWQLSVSSTNPAMAWVNDAHLIDGAVTHDMGTMDMGTGATGAVGTMPGGTMLGGTMPGGTMPGLATRPQVTALSTLPIDQAEISFLQLMIHHHRGGVAMASAILARTERPDVRLLATSIVNSQQSEIDLMTQMLAKRGATP</sequence>
<organism evidence="2">
    <name type="scientific">freshwater metagenome</name>
    <dbReference type="NCBI Taxonomy" id="449393"/>
    <lineage>
        <taxon>unclassified sequences</taxon>
        <taxon>metagenomes</taxon>
        <taxon>ecological metagenomes</taxon>
    </lineage>
</organism>
<evidence type="ECO:0000313" key="2">
    <source>
        <dbReference type="EMBL" id="CAB4866156.1"/>
    </source>
</evidence>
<protein>
    <submittedName>
        <fullName evidence="2">Unannotated protein</fullName>
    </submittedName>
</protein>
<accession>A0A6J7D6M0</accession>
<dbReference type="Gene3D" id="1.20.1260.10">
    <property type="match status" value="1"/>
</dbReference>